<dbReference type="Proteomes" id="UP000177486">
    <property type="component" value="Unassembled WGS sequence"/>
</dbReference>
<proteinExistence type="inferred from homology"/>
<evidence type="ECO:0000256" key="3">
    <source>
        <dbReference type="ARBA" id="ARBA00022989"/>
    </source>
</evidence>
<gene>
    <name evidence="7" type="ORF">A2931_02100</name>
</gene>
<feature type="domain" description="ABC transmembrane type-2" evidence="6">
    <location>
        <begin position="23"/>
        <end position="255"/>
    </location>
</feature>
<keyword evidence="5" id="KW-1003">Cell membrane</keyword>
<keyword evidence="3 5" id="KW-1133">Transmembrane helix</keyword>
<dbReference type="Pfam" id="PF01061">
    <property type="entry name" value="ABC2_membrane"/>
    <property type="match status" value="1"/>
</dbReference>
<feature type="transmembrane region" description="Helical" evidence="5">
    <location>
        <begin position="23"/>
        <end position="43"/>
    </location>
</feature>
<evidence type="ECO:0000313" key="8">
    <source>
        <dbReference type="Proteomes" id="UP000177486"/>
    </source>
</evidence>
<feature type="transmembrane region" description="Helical" evidence="5">
    <location>
        <begin position="135"/>
        <end position="158"/>
    </location>
</feature>
<evidence type="ECO:0000313" key="7">
    <source>
        <dbReference type="EMBL" id="OGZ30688.1"/>
    </source>
</evidence>
<feature type="transmembrane region" description="Helical" evidence="5">
    <location>
        <begin position="234"/>
        <end position="253"/>
    </location>
</feature>
<keyword evidence="5" id="KW-0813">Transport</keyword>
<dbReference type="EMBL" id="MHMQ01000015">
    <property type="protein sequence ID" value="OGZ30688.1"/>
    <property type="molecule type" value="Genomic_DNA"/>
</dbReference>
<evidence type="ECO:0000256" key="4">
    <source>
        <dbReference type="ARBA" id="ARBA00023136"/>
    </source>
</evidence>
<dbReference type="PRINTS" id="PR00164">
    <property type="entry name" value="ABC2TRNSPORT"/>
</dbReference>
<comment type="similarity">
    <text evidence="5">Belongs to the ABC-2 integral membrane protein family.</text>
</comment>
<dbReference type="AlphaFoldDB" id="A0A1G2EZH3"/>
<dbReference type="PANTHER" id="PTHR43229">
    <property type="entry name" value="NODULATION PROTEIN J"/>
    <property type="match status" value="1"/>
</dbReference>
<dbReference type="PIRSF" id="PIRSF006648">
    <property type="entry name" value="DrrB"/>
    <property type="match status" value="1"/>
</dbReference>
<name>A0A1G2EZH3_9BACT</name>
<comment type="subcellular location">
    <subcellularLocation>
        <location evidence="5">Cell membrane</location>
        <topology evidence="5">Multi-pass membrane protein</topology>
    </subcellularLocation>
    <subcellularLocation>
        <location evidence="1">Membrane</location>
        <topology evidence="1">Multi-pass membrane protein</topology>
    </subcellularLocation>
</comment>
<dbReference type="InterPro" id="IPR051784">
    <property type="entry name" value="Nod_factor_ABC_transporter"/>
</dbReference>
<evidence type="ECO:0000256" key="1">
    <source>
        <dbReference type="ARBA" id="ARBA00004141"/>
    </source>
</evidence>
<dbReference type="PANTHER" id="PTHR43229:SF2">
    <property type="entry name" value="NODULATION PROTEIN J"/>
    <property type="match status" value="1"/>
</dbReference>
<dbReference type="GO" id="GO:0140359">
    <property type="term" value="F:ABC-type transporter activity"/>
    <property type="evidence" value="ECO:0007669"/>
    <property type="project" value="InterPro"/>
</dbReference>
<dbReference type="InterPro" id="IPR013525">
    <property type="entry name" value="ABC2_TM"/>
</dbReference>
<dbReference type="PROSITE" id="PS51012">
    <property type="entry name" value="ABC_TM2"/>
    <property type="match status" value="1"/>
</dbReference>
<comment type="caution">
    <text evidence="7">The sequence shown here is derived from an EMBL/GenBank/DDBJ whole genome shotgun (WGS) entry which is preliminary data.</text>
</comment>
<feature type="transmembrane region" description="Helical" evidence="5">
    <location>
        <begin position="170"/>
        <end position="188"/>
    </location>
</feature>
<keyword evidence="4 5" id="KW-0472">Membrane</keyword>
<protein>
    <recommendedName>
        <fullName evidence="5">Transport permease protein</fullName>
    </recommendedName>
</protein>
<accession>A0A1G2EZH3</accession>
<evidence type="ECO:0000256" key="2">
    <source>
        <dbReference type="ARBA" id="ARBA00022692"/>
    </source>
</evidence>
<dbReference type="GO" id="GO:0043190">
    <property type="term" value="C:ATP-binding cassette (ABC) transporter complex"/>
    <property type="evidence" value="ECO:0007669"/>
    <property type="project" value="InterPro"/>
</dbReference>
<keyword evidence="2 5" id="KW-0812">Transmembrane</keyword>
<feature type="transmembrane region" description="Helical" evidence="5">
    <location>
        <begin position="55"/>
        <end position="80"/>
    </location>
</feature>
<evidence type="ECO:0000259" key="6">
    <source>
        <dbReference type="PROSITE" id="PS51012"/>
    </source>
</evidence>
<sequence length="259" mass="28290">MRELNAVLTIAFRDLTKLLRDRIRILAGLVFPVIFIGVLGGSLNANIGKGLGFDFLTFVFTGVFAQVFFQSSAAGVISLIQDREEDFSQELFVAPVSRYSIIFGKILGETLVSSIQVAGILIFGFIIGVEFSAKILSLLIPAGLAASFFGGAFGVMVLANVGSQRTMAQIFPFVLFPQIFLSGVFAPVENFPPILAFLSKIAPLTYAVDVVRYAYYSGSPELSKVTAFGVTTDILVMLALFFIFLFIGTFLFVRKERNR</sequence>
<evidence type="ECO:0000256" key="5">
    <source>
        <dbReference type="RuleBase" id="RU361157"/>
    </source>
</evidence>
<organism evidence="7 8">
    <name type="scientific">Candidatus Niyogibacteria bacterium RIFCSPLOWO2_01_FULL_45_48</name>
    <dbReference type="NCBI Taxonomy" id="1801724"/>
    <lineage>
        <taxon>Bacteria</taxon>
        <taxon>Candidatus Niyogiibacteriota</taxon>
    </lineage>
</organism>
<dbReference type="InterPro" id="IPR047817">
    <property type="entry name" value="ABC2_TM_bact-type"/>
</dbReference>
<feature type="transmembrane region" description="Helical" evidence="5">
    <location>
        <begin position="106"/>
        <end position="129"/>
    </location>
</feature>
<dbReference type="InterPro" id="IPR000412">
    <property type="entry name" value="ABC_2_transport"/>
</dbReference>
<reference evidence="7 8" key="1">
    <citation type="journal article" date="2016" name="Nat. Commun.">
        <title>Thousands of microbial genomes shed light on interconnected biogeochemical processes in an aquifer system.</title>
        <authorList>
            <person name="Anantharaman K."/>
            <person name="Brown C.T."/>
            <person name="Hug L.A."/>
            <person name="Sharon I."/>
            <person name="Castelle C.J."/>
            <person name="Probst A.J."/>
            <person name="Thomas B.C."/>
            <person name="Singh A."/>
            <person name="Wilkins M.J."/>
            <person name="Karaoz U."/>
            <person name="Brodie E.L."/>
            <person name="Williams K.H."/>
            <person name="Hubbard S.S."/>
            <person name="Banfield J.F."/>
        </authorList>
    </citation>
    <scope>NUCLEOTIDE SEQUENCE [LARGE SCALE GENOMIC DNA]</scope>
</reference>